<dbReference type="InterPro" id="IPR055442">
    <property type="entry name" value="Beta-prop_EML-like_2nd"/>
</dbReference>
<feature type="repeat" description="WD" evidence="3">
    <location>
        <begin position="990"/>
        <end position="1031"/>
    </location>
</feature>
<dbReference type="InterPro" id="IPR036322">
    <property type="entry name" value="WD40_repeat_dom_sf"/>
</dbReference>
<dbReference type="OrthoDB" id="464342at2"/>
<dbReference type="PROSITE" id="PS50082">
    <property type="entry name" value="WD_REPEATS_2"/>
    <property type="match status" value="14"/>
</dbReference>
<dbReference type="CDD" id="cd00200">
    <property type="entry name" value="WD40"/>
    <property type="match status" value="2"/>
</dbReference>
<dbReference type="PROSITE" id="PS00678">
    <property type="entry name" value="WD_REPEATS_1"/>
    <property type="match status" value="8"/>
</dbReference>
<comment type="caution">
    <text evidence="7">The sequence shown here is derived from an EMBL/GenBank/DDBJ whole genome shotgun (WGS) entry which is preliminary data.</text>
</comment>
<feature type="repeat" description="WD" evidence="3">
    <location>
        <begin position="906"/>
        <end position="947"/>
    </location>
</feature>
<proteinExistence type="predicted"/>
<feature type="repeat" description="WD" evidence="3">
    <location>
        <begin position="1116"/>
        <end position="1147"/>
    </location>
</feature>
<keyword evidence="1 3" id="KW-0853">WD repeat</keyword>
<feature type="repeat" description="WD" evidence="3">
    <location>
        <begin position="694"/>
        <end position="735"/>
    </location>
</feature>
<dbReference type="SMART" id="SM00320">
    <property type="entry name" value="WD40"/>
    <property type="match status" value="14"/>
</dbReference>
<feature type="domain" description="Novel STAND NTPase 1" evidence="5">
    <location>
        <begin position="48"/>
        <end position="445"/>
    </location>
</feature>
<gene>
    <name evidence="7" type="ORF">NIES2119_31165</name>
</gene>
<feature type="repeat" description="WD" evidence="3">
    <location>
        <begin position="568"/>
        <end position="609"/>
    </location>
</feature>
<feature type="repeat" description="WD" evidence="3">
    <location>
        <begin position="1032"/>
        <end position="1073"/>
    </location>
</feature>
<feature type="coiled-coil region" evidence="4">
    <location>
        <begin position="1189"/>
        <end position="1216"/>
    </location>
</feature>
<dbReference type="Pfam" id="PF00400">
    <property type="entry name" value="WD40"/>
    <property type="match status" value="5"/>
</dbReference>
<feature type="coiled-coil region" evidence="4">
    <location>
        <begin position="474"/>
        <end position="511"/>
    </location>
</feature>
<sequence>MNASYYSEIGGDFKGIQGDISGGTINQYIITQKSGVEITSQPLIPGSPYVGLTKFKEKDKDKFFGRDGQICDLSKYLEQNKLLLLMGISGSGKSSLVLAGLIPYLEDKWGTNKVHNLIFEPAEDPFTSLKSNLANKYRDIISDKTSKLTEDILINLVNRVNKDYQKQIIFIDQFEELFTITSKNKQKLFIKCLLRLIEQQNSSAYLVMTMRSDFLGSLSPYPELATALEKHISIIKNMTSNELRLAIAEPAARNHVIFEDNLVNIIIQDFFGQAGSLPLLQYTLDLLWEKDKELDGLANKCLKLSTYQNEDFGGVAGALQKQANDIFYNKNNKLEYLDELEQKAAKKIFLTLISLEVKEPISKRADKSIFEKDDIQKKTLNKLIDNRLLVSKQEDGKGTVEVAHEALLRSWTVLQDLIQENEEIIILRNRLSADAKQWDELRKKDSKEANAELWSGAKLARIVELEKEQSIANLGDLAREFIQASIELRDQEQEEQERRKWNEEINQINLLAQVSDGFLYSDRRKAVKSSVMAAEKMLGLPCVDANTRIQVELALLNTVHNVAVPNTLGGHANSVNGVSFSPDGKMLASASDDHTVKLWDTSTGIEIKTLNGHTNWVWGVSFSPDGKILASASADKTVKLWDTSIGIEIKTLSGHTKEVHRISFSPDGEMLASASADKTVKLWDISTGIEIKTLSGHTNEVWGVSFSPDGKMLASASHDKTVKLWDTSTSQEIKTLSGHTNEVWGVSFSPDGKMLASASVDKTVKLWDVSTNQEIKTLTGHTNWVLGVSFSPDSKMLASASKDNTVKLWNTSTSIGKEIKTLTGHINEVWEVSFSPDGQMLASASIDNTVKLWKTSTGKEIKTLTGHTEGVGWVSFSPDGQMLASASADKTVKLWDTSTNKEIKTLTGHTDWVWGVSFSPDGQMLASASDDQTVKLWKTSTGTEIKTLTGHTERVKWVSFSPDGQMLASASDDKTVKLWHTSTGKEIKTLTGHRDAVWGVSFSPDGQRLASASADQTVKLWDTSTGKEIKTLTGHTEGVRGVSFSPDGQMLASASADDTVKLWDTSNGKEIRTLTEHTKEVYRISFSPDGKVLASASDDNTVKLWDTCTGIEIKTLIGHTKKVLGVSFSPDGKMLASASADNTVKLWRWDFEYLLEEGRNFMSEYFKTNPPGNESDKHLCVDVLPAFASVNIQAELNALREILAKLETLNRRKIDNAFEDAEEELNKPQPGKNEVGKALDRALGYAKKAEGFASMSAKIQPHITNITTWLGNDWQLDFGQSFLI</sequence>
<dbReference type="InterPro" id="IPR020472">
    <property type="entry name" value="WD40_PAC1"/>
</dbReference>
<dbReference type="Pfam" id="PF20703">
    <property type="entry name" value="nSTAND1"/>
    <property type="match status" value="1"/>
</dbReference>
<protein>
    <submittedName>
        <fullName evidence="7">Uncharacterized protein</fullName>
    </submittedName>
</protein>
<feature type="domain" description="EML-like second beta-propeller" evidence="6">
    <location>
        <begin position="701"/>
        <end position="864"/>
    </location>
</feature>
<reference evidence="7 8" key="1">
    <citation type="submission" date="2016-11" db="EMBL/GenBank/DDBJ databases">
        <title>Draft Genome Sequences of Nine Cyanobacterial Strains from Diverse Habitats.</title>
        <authorList>
            <person name="Zhu T."/>
            <person name="Hou S."/>
            <person name="Lu X."/>
            <person name="Hess W.R."/>
        </authorList>
    </citation>
    <scope>NUCLEOTIDE SEQUENCE [LARGE SCALE GENOMIC DNA]</scope>
    <source>
        <strain evidence="7 8">IAM M-71</strain>
    </source>
</reference>
<evidence type="ECO:0000256" key="4">
    <source>
        <dbReference type="SAM" id="Coils"/>
    </source>
</evidence>
<feature type="repeat" description="WD" evidence="3">
    <location>
        <begin position="1074"/>
        <end position="1115"/>
    </location>
</feature>
<evidence type="ECO:0000256" key="3">
    <source>
        <dbReference type="PROSITE-ProRule" id="PRU00221"/>
    </source>
</evidence>
<evidence type="ECO:0000313" key="7">
    <source>
        <dbReference type="EMBL" id="OKH30307.1"/>
    </source>
</evidence>
<dbReference type="Gene3D" id="3.40.50.300">
    <property type="entry name" value="P-loop containing nucleotide triphosphate hydrolases"/>
    <property type="match status" value="1"/>
</dbReference>
<feature type="repeat" description="WD" evidence="3">
    <location>
        <begin position="652"/>
        <end position="693"/>
    </location>
</feature>
<dbReference type="EMBL" id="MRCE01000067">
    <property type="protein sequence ID" value="OKH30307.1"/>
    <property type="molecule type" value="Genomic_DNA"/>
</dbReference>
<dbReference type="Gene3D" id="2.130.10.10">
    <property type="entry name" value="YVTN repeat-like/Quinoprotein amine dehydrogenase"/>
    <property type="match status" value="7"/>
</dbReference>
<feature type="repeat" description="WD" evidence="3">
    <location>
        <begin position="822"/>
        <end position="863"/>
    </location>
</feature>
<dbReference type="FunFam" id="2.130.10.10:FF:000228">
    <property type="entry name" value="COMPASS-like H3K4 histone methylase component WDR5A"/>
    <property type="match status" value="1"/>
</dbReference>
<feature type="repeat" description="WD" evidence="3">
    <location>
        <begin position="610"/>
        <end position="651"/>
    </location>
</feature>
<feature type="repeat" description="WD" evidence="3">
    <location>
        <begin position="864"/>
        <end position="905"/>
    </location>
</feature>
<dbReference type="Proteomes" id="UP000185860">
    <property type="component" value="Unassembled WGS sequence"/>
</dbReference>
<keyword evidence="4" id="KW-0175">Coiled coil</keyword>
<dbReference type="PANTHER" id="PTHR19879:SF9">
    <property type="entry name" value="TRANSCRIPTION INITIATION FACTOR TFIID SUBUNIT 5"/>
    <property type="match status" value="1"/>
</dbReference>
<dbReference type="SUPFAM" id="SSF52540">
    <property type="entry name" value="P-loop containing nucleoside triphosphate hydrolases"/>
    <property type="match status" value="1"/>
</dbReference>
<evidence type="ECO:0000313" key="8">
    <source>
        <dbReference type="Proteomes" id="UP000185860"/>
    </source>
</evidence>
<name>A0A1U7I2M1_9CYAN</name>
<evidence type="ECO:0000259" key="5">
    <source>
        <dbReference type="Pfam" id="PF20703"/>
    </source>
</evidence>
<dbReference type="SUPFAM" id="SSF50978">
    <property type="entry name" value="WD40 repeat-like"/>
    <property type="match status" value="2"/>
</dbReference>
<organism evidence="7 8">
    <name type="scientific">[Phormidium ambiguum] IAM M-71</name>
    <dbReference type="NCBI Taxonomy" id="454136"/>
    <lineage>
        <taxon>Bacteria</taxon>
        <taxon>Bacillati</taxon>
        <taxon>Cyanobacteriota</taxon>
        <taxon>Cyanophyceae</taxon>
        <taxon>Oscillatoriophycideae</taxon>
        <taxon>Aerosakkonematales</taxon>
        <taxon>Aerosakkonemataceae</taxon>
        <taxon>Floridanema</taxon>
    </lineage>
</organism>
<dbReference type="Pfam" id="PF23414">
    <property type="entry name" value="Beta-prop_EML_2"/>
    <property type="match status" value="2"/>
</dbReference>
<evidence type="ECO:0000259" key="6">
    <source>
        <dbReference type="Pfam" id="PF23414"/>
    </source>
</evidence>
<dbReference type="PROSITE" id="PS50294">
    <property type="entry name" value="WD_REPEATS_REGION"/>
    <property type="match status" value="14"/>
</dbReference>
<keyword evidence="2" id="KW-0677">Repeat</keyword>
<accession>A0A1U7I2M1</accession>
<dbReference type="InterPro" id="IPR001680">
    <property type="entry name" value="WD40_rpt"/>
</dbReference>
<dbReference type="PRINTS" id="PR00320">
    <property type="entry name" value="GPROTEINBRPT"/>
</dbReference>
<dbReference type="PANTHER" id="PTHR19879">
    <property type="entry name" value="TRANSCRIPTION INITIATION FACTOR TFIID"/>
    <property type="match status" value="1"/>
</dbReference>
<evidence type="ECO:0000256" key="1">
    <source>
        <dbReference type="ARBA" id="ARBA00022574"/>
    </source>
</evidence>
<feature type="repeat" description="WD" evidence="3">
    <location>
        <begin position="948"/>
        <end position="989"/>
    </location>
</feature>
<dbReference type="RefSeq" id="WP_073597377.1">
    <property type="nucleotide sequence ID" value="NZ_MRCE01000067.1"/>
</dbReference>
<dbReference type="InterPro" id="IPR015943">
    <property type="entry name" value="WD40/YVTN_repeat-like_dom_sf"/>
</dbReference>
<feature type="repeat" description="WD" evidence="3">
    <location>
        <begin position="778"/>
        <end position="813"/>
    </location>
</feature>
<dbReference type="STRING" id="454136.NIES2119_31165"/>
<feature type="domain" description="EML-like second beta-propeller" evidence="6">
    <location>
        <begin position="997"/>
        <end position="1148"/>
    </location>
</feature>
<evidence type="ECO:0000256" key="2">
    <source>
        <dbReference type="ARBA" id="ARBA00022737"/>
    </source>
</evidence>
<dbReference type="InterPro" id="IPR049052">
    <property type="entry name" value="nSTAND1"/>
</dbReference>
<dbReference type="InterPro" id="IPR019775">
    <property type="entry name" value="WD40_repeat_CS"/>
</dbReference>
<dbReference type="InterPro" id="IPR027417">
    <property type="entry name" value="P-loop_NTPase"/>
</dbReference>
<feature type="repeat" description="WD" evidence="3">
    <location>
        <begin position="736"/>
        <end position="777"/>
    </location>
</feature>